<feature type="transmembrane region" description="Helical" evidence="1">
    <location>
        <begin position="118"/>
        <end position="138"/>
    </location>
</feature>
<sequence length="286" mass="28984">MILDDLLGTSGREALLSGDERTLLTATRGAAVLGATLVVPGAVILVLVPLLTGSLSVDAGAGGAGLVVGGGLWVLTQGLVARWIQGRDSGTLLLAAGCVGPAAVAGFVGVGVTAGVTWSQVLAFGALLTTLVQAVLVWRMGPEWHGIADPGGRPGAAELLYSVAQVAVALGLLVGVSSAWGLVHYTAHLDEDWNLLGAWMAGGLVLVAVLWTLPHAVLLLWTGGGWGTRRGIVVVLGAVPVVAVALFAATVVVPWWVLGFGLVAVIAVLEVVLGAKLWSERASVSR</sequence>
<feature type="transmembrane region" description="Helical" evidence="1">
    <location>
        <begin position="195"/>
        <end position="220"/>
    </location>
</feature>
<dbReference type="AlphaFoldDB" id="A0A4U2YHH6"/>
<keyword evidence="3" id="KW-1185">Reference proteome</keyword>
<evidence type="ECO:0000313" key="2">
    <source>
        <dbReference type="EMBL" id="TKI60310.1"/>
    </source>
</evidence>
<gene>
    <name evidence="2" type="ORF">FC770_16000</name>
</gene>
<evidence type="ECO:0000313" key="3">
    <source>
        <dbReference type="Proteomes" id="UP000307808"/>
    </source>
</evidence>
<feature type="transmembrane region" description="Helical" evidence="1">
    <location>
        <begin position="159"/>
        <end position="183"/>
    </location>
</feature>
<keyword evidence="1" id="KW-0812">Transmembrane</keyword>
<dbReference type="Proteomes" id="UP000307808">
    <property type="component" value="Unassembled WGS sequence"/>
</dbReference>
<organism evidence="2 3">
    <name type="scientific">Nocardioides jishulii</name>
    <dbReference type="NCBI Taxonomy" id="2575440"/>
    <lineage>
        <taxon>Bacteria</taxon>
        <taxon>Bacillati</taxon>
        <taxon>Actinomycetota</taxon>
        <taxon>Actinomycetes</taxon>
        <taxon>Propionibacteriales</taxon>
        <taxon>Nocardioidaceae</taxon>
        <taxon>Nocardioides</taxon>
    </lineage>
</organism>
<proteinExistence type="predicted"/>
<name>A0A4U2YHH6_9ACTN</name>
<keyword evidence="1" id="KW-1133">Transmembrane helix</keyword>
<feature type="transmembrane region" description="Helical" evidence="1">
    <location>
        <begin position="63"/>
        <end position="84"/>
    </location>
</feature>
<accession>A0A4U2YHH6</accession>
<evidence type="ECO:0000256" key="1">
    <source>
        <dbReference type="SAM" id="Phobius"/>
    </source>
</evidence>
<protein>
    <submittedName>
        <fullName evidence="2">Uncharacterized protein</fullName>
    </submittedName>
</protein>
<feature type="transmembrane region" description="Helical" evidence="1">
    <location>
        <begin position="255"/>
        <end position="278"/>
    </location>
</feature>
<feature type="transmembrane region" description="Helical" evidence="1">
    <location>
        <begin position="91"/>
        <end position="112"/>
    </location>
</feature>
<dbReference type="EMBL" id="SZPY01000005">
    <property type="protein sequence ID" value="TKI60310.1"/>
    <property type="molecule type" value="Genomic_DNA"/>
</dbReference>
<dbReference type="RefSeq" id="WP_137067326.1">
    <property type="nucleotide sequence ID" value="NZ_CP040748.1"/>
</dbReference>
<feature type="transmembrane region" description="Helical" evidence="1">
    <location>
        <begin position="30"/>
        <end position="51"/>
    </location>
</feature>
<comment type="caution">
    <text evidence="2">The sequence shown here is derived from an EMBL/GenBank/DDBJ whole genome shotgun (WGS) entry which is preliminary data.</text>
</comment>
<feature type="transmembrane region" description="Helical" evidence="1">
    <location>
        <begin position="232"/>
        <end position="249"/>
    </location>
</feature>
<reference evidence="2 3" key="1">
    <citation type="submission" date="2019-04" db="EMBL/GenBank/DDBJ databases">
        <authorList>
            <person name="Dong K."/>
        </authorList>
    </citation>
    <scope>NUCLEOTIDE SEQUENCE [LARGE SCALE GENOMIC DNA]</scope>
    <source>
        <strain evidence="3">dk3543</strain>
    </source>
</reference>
<keyword evidence="1" id="KW-0472">Membrane</keyword>